<evidence type="ECO:0000313" key="2">
    <source>
        <dbReference type="EMBL" id="PZS90096.1"/>
    </source>
</evidence>
<dbReference type="Proteomes" id="UP000249614">
    <property type="component" value="Unassembled WGS sequence"/>
</dbReference>
<accession>A0A2W6I7X4</accession>
<proteinExistence type="predicted"/>
<organism evidence="2 3">
    <name type="scientific">Stenotrophomonas maltophilia</name>
    <name type="common">Pseudomonas maltophilia</name>
    <name type="synonym">Xanthomonas maltophilia</name>
    <dbReference type="NCBI Taxonomy" id="40324"/>
    <lineage>
        <taxon>Bacteria</taxon>
        <taxon>Pseudomonadati</taxon>
        <taxon>Pseudomonadota</taxon>
        <taxon>Gammaproteobacteria</taxon>
        <taxon>Lysobacterales</taxon>
        <taxon>Lysobacteraceae</taxon>
        <taxon>Stenotrophomonas</taxon>
        <taxon>Stenotrophomonas maltophilia group</taxon>
    </lineage>
</organism>
<feature type="compositionally biased region" description="Basic and acidic residues" evidence="1">
    <location>
        <begin position="194"/>
        <end position="205"/>
    </location>
</feature>
<dbReference type="EMBL" id="LXXM01000189">
    <property type="protein sequence ID" value="PZS90096.1"/>
    <property type="molecule type" value="Genomic_DNA"/>
</dbReference>
<protein>
    <submittedName>
        <fullName evidence="2">Uncharacterized protein</fullName>
    </submittedName>
</protein>
<evidence type="ECO:0000256" key="1">
    <source>
        <dbReference type="SAM" id="MobiDB-lite"/>
    </source>
</evidence>
<comment type="caution">
    <text evidence="2">The sequence shown here is derived from an EMBL/GenBank/DDBJ whole genome shotgun (WGS) entry which is preliminary data.</text>
</comment>
<name>A0A2W6I7X4_STEMA</name>
<sequence>MKAGHDGTRWSAFAVDGEPDDQGSVVIDPDQCEVILTLPSCENSRAAEALSALLADTHAPEYGYRLRLILESHEQAPYVAEHWWLPWVVGGKVERWSAPQGDIDLDPSVLLRRIHDEGAAYFASPALSIEEDADLFVAIRWRSAVQSALGAGLDQPDRDALERVLREAEKVLGGPAPARPSHAKPTNNPDILDEPLREQEQERYSAHRRARLMEHVAQGERPEPRRGPI</sequence>
<reference evidence="2 3" key="1">
    <citation type="submission" date="2016-05" db="EMBL/GenBank/DDBJ databases">
        <authorList>
            <person name="Lavstsen T."/>
            <person name="Jespersen J.S."/>
        </authorList>
    </citation>
    <scope>NUCLEOTIDE SEQUENCE [LARGE SCALE GENOMIC DNA]</scope>
    <source>
        <strain evidence="2 3">SM-5815</strain>
    </source>
</reference>
<feature type="region of interest" description="Disordered" evidence="1">
    <location>
        <begin position="171"/>
        <end position="205"/>
    </location>
</feature>
<gene>
    <name evidence="2" type="ORF">A7X83_11415</name>
</gene>
<dbReference type="AlphaFoldDB" id="A0A2W6I7X4"/>
<evidence type="ECO:0000313" key="3">
    <source>
        <dbReference type="Proteomes" id="UP000249614"/>
    </source>
</evidence>